<dbReference type="Gene3D" id="1.10.260.40">
    <property type="entry name" value="lambda repressor-like DNA-binding domains"/>
    <property type="match status" value="1"/>
</dbReference>
<feature type="compositionally biased region" description="Low complexity" evidence="4">
    <location>
        <begin position="53"/>
        <end position="64"/>
    </location>
</feature>
<evidence type="ECO:0000256" key="2">
    <source>
        <dbReference type="ARBA" id="ARBA00023125"/>
    </source>
</evidence>
<evidence type="ECO:0000313" key="6">
    <source>
        <dbReference type="EMBL" id="RIJ51425.1"/>
    </source>
</evidence>
<evidence type="ECO:0000259" key="5">
    <source>
        <dbReference type="PROSITE" id="PS50932"/>
    </source>
</evidence>
<dbReference type="Gene3D" id="3.40.50.2300">
    <property type="match status" value="2"/>
</dbReference>
<evidence type="ECO:0000256" key="3">
    <source>
        <dbReference type="ARBA" id="ARBA00023163"/>
    </source>
</evidence>
<evidence type="ECO:0000256" key="4">
    <source>
        <dbReference type="SAM" id="MobiDB-lite"/>
    </source>
</evidence>
<dbReference type="Pfam" id="PF00356">
    <property type="entry name" value="LacI"/>
    <property type="match status" value="1"/>
</dbReference>
<dbReference type="SUPFAM" id="SSF53822">
    <property type="entry name" value="Periplasmic binding protein-like I"/>
    <property type="match status" value="1"/>
</dbReference>
<organism evidence="6 7">
    <name type="scientific">Clavibacter lycopersici</name>
    <dbReference type="NCBI Taxonomy" id="2301718"/>
    <lineage>
        <taxon>Bacteria</taxon>
        <taxon>Bacillati</taxon>
        <taxon>Actinomycetota</taxon>
        <taxon>Actinomycetes</taxon>
        <taxon>Micrococcales</taxon>
        <taxon>Microbacteriaceae</taxon>
        <taxon>Clavibacter</taxon>
    </lineage>
</organism>
<feature type="compositionally biased region" description="Low complexity" evidence="4">
    <location>
        <begin position="120"/>
        <end position="129"/>
    </location>
</feature>
<gene>
    <name evidence="6" type="ORF">DZG00_08945</name>
</gene>
<reference evidence="6 7" key="1">
    <citation type="submission" date="2018-08" db="EMBL/GenBank/DDBJ databases">
        <title>Genome Sequence of Clavibacter michiganensis Subspecies type strains, and the Atypical Peach-Colored Strains Isolated from Tomato.</title>
        <authorList>
            <person name="Osdaghi E."/>
            <person name="Portier P."/>
            <person name="Briand M."/>
            <person name="Jacques M.-A."/>
        </authorList>
    </citation>
    <scope>NUCLEOTIDE SEQUENCE [LARGE SCALE GENOMIC DNA]</scope>
    <source>
        <strain evidence="6 7">CFBP 8615</strain>
    </source>
</reference>
<name>A0A399T9C7_9MICO</name>
<feature type="compositionally biased region" description="Basic and acidic residues" evidence="4">
    <location>
        <begin position="130"/>
        <end position="147"/>
    </location>
</feature>
<keyword evidence="3" id="KW-0804">Transcription</keyword>
<dbReference type="InterPro" id="IPR046335">
    <property type="entry name" value="LacI/GalR-like_sensor"/>
</dbReference>
<feature type="compositionally biased region" description="Polar residues" evidence="4">
    <location>
        <begin position="10"/>
        <end position="26"/>
    </location>
</feature>
<keyword evidence="1" id="KW-0805">Transcription regulation</keyword>
<dbReference type="PANTHER" id="PTHR30146">
    <property type="entry name" value="LACI-RELATED TRANSCRIPTIONAL REPRESSOR"/>
    <property type="match status" value="1"/>
</dbReference>
<dbReference type="PANTHER" id="PTHR30146:SF153">
    <property type="entry name" value="LACTOSE OPERON REPRESSOR"/>
    <property type="match status" value="1"/>
</dbReference>
<feature type="region of interest" description="Disordered" evidence="4">
    <location>
        <begin position="1"/>
        <end position="79"/>
    </location>
</feature>
<keyword evidence="7" id="KW-1185">Reference proteome</keyword>
<dbReference type="InterPro" id="IPR028082">
    <property type="entry name" value="Peripla_BP_I"/>
</dbReference>
<dbReference type="InterPro" id="IPR010982">
    <property type="entry name" value="Lambda_DNA-bd_dom_sf"/>
</dbReference>
<dbReference type="EMBL" id="QWGT01000113">
    <property type="protein sequence ID" value="RIJ51425.1"/>
    <property type="molecule type" value="Genomic_DNA"/>
</dbReference>
<dbReference type="SUPFAM" id="SSF47413">
    <property type="entry name" value="lambda repressor-like DNA-binding domains"/>
    <property type="match status" value="1"/>
</dbReference>
<dbReference type="PROSITE" id="PS50932">
    <property type="entry name" value="HTH_LACI_2"/>
    <property type="match status" value="1"/>
</dbReference>
<dbReference type="GO" id="GO:0000976">
    <property type="term" value="F:transcription cis-regulatory region binding"/>
    <property type="evidence" value="ECO:0007669"/>
    <property type="project" value="TreeGrafter"/>
</dbReference>
<keyword evidence="2" id="KW-0238">DNA-binding</keyword>
<evidence type="ECO:0000313" key="7">
    <source>
        <dbReference type="Proteomes" id="UP000266484"/>
    </source>
</evidence>
<evidence type="ECO:0000256" key="1">
    <source>
        <dbReference type="ARBA" id="ARBA00023015"/>
    </source>
</evidence>
<dbReference type="CDD" id="cd01392">
    <property type="entry name" value="HTH_LacI"/>
    <property type="match status" value="1"/>
</dbReference>
<feature type="region of interest" description="Disordered" evidence="4">
    <location>
        <begin position="112"/>
        <end position="147"/>
    </location>
</feature>
<accession>A0A399T9C7</accession>
<comment type="caution">
    <text evidence="6">The sequence shown here is derived from an EMBL/GenBank/DDBJ whole genome shotgun (WGS) entry which is preliminary data.</text>
</comment>
<feature type="domain" description="HTH lacI-type" evidence="5">
    <location>
        <begin position="163"/>
        <end position="217"/>
    </location>
</feature>
<protein>
    <submittedName>
        <fullName evidence="6">LacI family transcriptional regulator</fullName>
    </submittedName>
</protein>
<dbReference type="GO" id="GO:0003700">
    <property type="term" value="F:DNA-binding transcription factor activity"/>
    <property type="evidence" value="ECO:0007669"/>
    <property type="project" value="TreeGrafter"/>
</dbReference>
<dbReference type="Pfam" id="PF13377">
    <property type="entry name" value="Peripla_BP_3"/>
    <property type="match status" value="1"/>
</dbReference>
<dbReference type="SMART" id="SM00354">
    <property type="entry name" value="HTH_LACI"/>
    <property type="match status" value="1"/>
</dbReference>
<proteinExistence type="predicted"/>
<dbReference type="InterPro" id="IPR000843">
    <property type="entry name" value="HTH_LacI"/>
</dbReference>
<sequence length="499" mass="52328">MAVGVRRSVRTSTSGTGCATCVSTDPATRRVSITGPSAERRKRSSSRPLRQTRSSTLASGAGRRAAGRRRSTVRDRSSTSGVGVIVVLRVPGGSLRGSPSNGPCATPVERRAVSAHHLPRGSGRQGVRGSRSDDGGARELRNFSDRTSTRLRIMDSTPAAPRPTMAQIAERAGTTVPTVSKVLNGGTDVSEATRSRVMAAAHALDYRRRPRARPTDRDPRAAGVVDVVVGHIEGSWVGPVLRAIEEEASAAGVDLVLARARPDGAWISRLLRRPSLGAILVLVDATPASLHTLTSAGIPVVAIDPSSRPPAEVASVGATNWDGGRIAAELLIAEGHTRIGVIGGVRAHLFGSARIDGLTTALRAAGIHVPEDRIAFCDWDRERARAAAGAMLAGPDRPTAFFACSDVMGLGVYEAADDAGLRIPDDLSVVGFDGVLESAWAMPPMTTVRQPIAEMGATAFHMLQQADRAGRPRAGGTPGTRMELETELVMRGSVAPPRT</sequence>
<dbReference type="AlphaFoldDB" id="A0A399T9C7"/>
<dbReference type="Proteomes" id="UP000266484">
    <property type="component" value="Unassembled WGS sequence"/>
</dbReference>